<dbReference type="PANTHER" id="PTHR32305">
    <property type="match status" value="1"/>
</dbReference>
<evidence type="ECO:0000259" key="3">
    <source>
        <dbReference type="Pfam" id="PF22596"/>
    </source>
</evidence>
<dbReference type="SUPFAM" id="SSF56399">
    <property type="entry name" value="ADP-ribosylation"/>
    <property type="match status" value="1"/>
</dbReference>
<comment type="caution">
    <text evidence="5">The sequence shown here is derived from an EMBL/GenBank/DDBJ whole genome shotgun (WGS) entry which is preliminary data.</text>
</comment>
<dbReference type="Gene3D" id="3.90.210.10">
    <property type="entry name" value="Heat-Labile Enterotoxin, subunit A"/>
    <property type="match status" value="1"/>
</dbReference>
<dbReference type="Proteomes" id="UP000189295">
    <property type="component" value="Unassembled WGS sequence"/>
</dbReference>
<evidence type="ECO:0000259" key="4">
    <source>
        <dbReference type="Pfam" id="PF25023"/>
    </source>
</evidence>
<feature type="domain" description="DUF6531" evidence="2">
    <location>
        <begin position="434"/>
        <end position="506"/>
    </location>
</feature>
<dbReference type="InterPro" id="IPR006530">
    <property type="entry name" value="YD"/>
</dbReference>
<dbReference type="PRINTS" id="PR00394">
    <property type="entry name" value="RHSPROTEIN"/>
</dbReference>
<dbReference type="EMBL" id="MNPW01000003">
    <property type="protein sequence ID" value="ONH55679.1"/>
    <property type="molecule type" value="Genomic_DNA"/>
</dbReference>
<accession>A0A1V2KDJ8</accession>
<dbReference type="InterPro" id="IPR054695">
    <property type="entry name" value="Pierisin-like_dom"/>
</dbReference>
<evidence type="ECO:0000313" key="6">
    <source>
        <dbReference type="Proteomes" id="UP000189295"/>
    </source>
</evidence>
<dbReference type="InterPro" id="IPR050708">
    <property type="entry name" value="T6SS_VgrG/RHS"/>
</dbReference>
<feature type="domain" description="Pierisin-like" evidence="3">
    <location>
        <begin position="1473"/>
        <end position="1593"/>
    </location>
</feature>
<dbReference type="PANTHER" id="PTHR32305:SF15">
    <property type="entry name" value="PROTEIN RHSA-RELATED"/>
    <property type="match status" value="1"/>
</dbReference>
<gene>
    <name evidence="5" type="ORF">BLL36_06070</name>
</gene>
<dbReference type="Gene3D" id="2.180.10.10">
    <property type="entry name" value="RHS repeat-associated core"/>
    <property type="match status" value="3"/>
</dbReference>
<evidence type="ECO:0000256" key="1">
    <source>
        <dbReference type="ARBA" id="ARBA00022737"/>
    </source>
</evidence>
<keyword evidence="1" id="KW-0677">Repeat</keyword>
<dbReference type="NCBIfam" id="TIGR03696">
    <property type="entry name" value="Rhs_assc_core"/>
    <property type="match status" value="1"/>
</dbReference>
<dbReference type="SUPFAM" id="SSF69304">
    <property type="entry name" value="Tricorn protease N-terminal domain"/>
    <property type="match status" value="1"/>
</dbReference>
<feature type="domain" description="Teneurin-like YD-shell" evidence="4">
    <location>
        <begin position="995"/>
        <end position="1102"/>
    </location>
</feature>
<evidence type="ECO:0000313" key="5">
    <source>
        <dbReference type="EMBL" id="ONH55679.1"/>
    </source>
</evidence>
<feature type="domain" description="Teneurin-like YD-shell" evidence="4">
    <location>
        <begin position="1125"/>
        <end position="1423"/>
    </location>
</feature>
<protein>
    <submittedName>
        <fullName evidence="5">Type IV secretion protein Rhs</fullName>
    </submittedName>
</protein>
<dbReference type="InterPro" id="IPR022385">
    <property type="entry name" value="Rhs_assc_core"/>
</dbReference>
<dbReference type="InterPro" id="IPR056823">
    <property type="entry name" value="TEN-like_YD-shell"/>
</dbReference>
<organism evidence="5 6">
    <name type="scientific">Pseudomonas cedrina subsp. cedrina</name>
    <dbReference type="NCBI Taxonomy" id="76762"/>
    <lineage>
        <taxon>Bacteria</taxon>
        <taxon>Pseudomonadati</taxon>
        <taxon>Pseudomonadota</taxon>
        <taxon>Gammaproteobacteria</taxon>
        <taxon>Pseudomonadales</taxon>
        <taxon>Pseudomonadaceae</taxon>
        <taxon>Pseudomonas</taxon>
    </lineage>
</organism>
<dbReference type="Pfam" id="PF20148">
    <property type="entry name" value="DUF6531"/>
    <property type="match status" value="1"/>
</dbReference>
<dbReference type="Pfam" id="PF25023">
    <property type="entry name" value="TEN_YD-shell"/>
    <property type="match status" value="3"/>
</dbReference>
<sequence>MGPGGWGCLLIPVIGKFVLSPMDAKKPDVGSVFRDLRQCLNTFDAWAESFWTGSALEVEQVFKVGDEVSLVAPASSKEPSRTVAQCKAQGSLTLVHMFESTRFVPIGNTPVMLQAIAADGSPIGAPLHRMIGPSGILHINDCTRDQPYQITFYPNVSKDHVKALYASYQSLIAGLDERLREEWKKTFKPQWDEFANATPFERSAMQGLAFSTGIGKALYHLWDDLTQLYELLADLKANSEKLLHYLSQAELDELLKLGKDAVAKGLLVLSDEPLLFIYLSAMVAWIRLLPPPQMYELLGEITGEVLINLFLAWATRGMGVQVRLGVQTLGPIKSGWVRTWLQRLADQLVGPGLEPHVEVAKPLLLGSAATPIKAVPVAPLKAGDQLVSNPVPVVRNKSQRTVLVRQEHVDDVPAVAKNPAGDAADSSDKTVTNGCPVSMVTGEELLTLTDGVLDGVLPFEWTRLYRTSAVEIDCGLGFGWSHSLAHRLSVSGDSVVWVDHENRSTTLPLPSAARPAITNSLAEAAIYLGALPGELVLAQASRFYHFRDGVLTAISDAYDNRLRISRDFLGRIERLDNGVGRSLFLRYASGRIVAVDYQIERAVDDGPFVWVTEQNIVSYAYDDLGRLVSATNAVGESEVYRYDEQHVILERGLAGGASFYWEWERTGKAARCVRHWASFSQMDTRYVWDDNGSVTVFNADGSQEVYLHDDRARLVQRIDPDGAQHFKSYDDKGRLAVEQDPLGAITAYQYDDAGRLVALFPGDDEPTTYEHDNGFVRVVRRGEAVWKYERNDHGDVTRRTDPDGNCTYYTYNKHGLLIGVWYPDHSCHRLVWNARGQLLEEQLPDGDIKRYRYDDLGRKVASEEKYGALTRYQWDSVGRLIRVALPGGATRKYSYNPYGKITSERDELDHVTRYEYADGLHLISRRINADGTQVTYRYNNARLLLTEIENEAGETYRLDYHANGLIQQEVGFDGKRATYVYDLNGNLQEKTEHGDDDSQLITRYERDHAGRVVRKTLPDGNIIDYAYDRQGNLLSVDDGHWALAYEYDPQNRLTAEHQGWGTLRYGYDACGQLKNLRLPDNNRLAFNYSKGGQLKKVALNGQALTEHQFDAGRERNRGQGKLLSSYQYDDQGRLFNHGLCDIDGAVCQRQYDYDKHGNLTRLRDSRKGEHRYHYDPLNRLTRADHSQGEQERFAHDPAGNLLMQDRPGPDIVAGNRLMIQGDRHYDYDAFGNLIRERRGKGQQLVTEYRYDCQHRLISITQPNGKTASYRYDPFGRRISKTVDGITTEFFWQGDKLIAEHHADRHRSYLYEPDSFRPLALLEGFGPKETKPYHYQLDHLGTPQELTAPDGEIVWSAHYRAYGEISRLDIGKVDNPLRFQGQYFDQESGLHYNRHRYYNPDIGRYLTPDPVKLAGGINAYQYAHNPTGWVDPLGLSPCPGGDGCKPQSTVENPTEQLSVDERSPSIPQQKRGYLYRGDSREPDEIFETGFESRGTSTDLYLHSLNNASPPSNFVPTSTSRAQALVFASSYGFEEGFLYTLKKIPGRDVNKELGTRSKHKNEAEIAVPGRIESKDILGASPVNEDGTFKGYTILNPNRTYP</sequence>
<dbReference type="NCBIfam" id="TIGR01643">
    <property type="entry name" value="YD_repeat_2x"/>
    <property type="match status" value="11"/>
</dbReference>
<reference evidence="5 6" key="1">
    <citation type="submission" date="2016-10" db="EMBL/GenBank/DDBJ databases">
        <title>Pseudomonas lactis sp. nov. and Pseudomonas paralactis sp. nov., isolated from bovine raw milk.</title>
        <authorList>
            <person name="Von Neubeck M."/>
            <person name="Huptas C."/>
            <person name="Glueck C."/>
            <person name="Krewinkel M."/>
            <person name="Stoeckel M."/>
            <person name="Stressler T."/>
            <person name="Fischer L."/>
            <person name="Hinrichs J."/>
            <person name="Scherer S."/>
            <person name="Wenning M."/>
        </authorList>
    </citation>
    <scope>NUCLEOTIDE SEQUENCE [LARGE SCALE GENOMIC DNA]</scope>
    <source>
        <strain evidence="5 6">DSM 17516</strain>
    </source>
</reference>
<feature type="domain" description="Teneurin-like YD-shell" evidence="4">
    <location>
        <begin position="748"/>
        <end position="947"/>
    </location>
</feature>
<dbReference type="Pfam" id="PF22596">
    <property type="entry name" value="Scabin-like"/>
    <property type="match status" value="1"/>
</dbReference>
<dbReference type="InterPro" id="IPR045351">
    <property type="entry name" value="DUF6531"/>
</dbReference>
<proteinExistence type="predicted"/>
<evidence type="ECO:0000259" key="2">
    <source>
        <dbReference type="Pfam" id="PF20148"/>
    </source>
</evidence>
<name>A0A1V2KDJ8_PSECE</name>